<dbReference type="InterPro" id="IPR049940">
    <property type="entry name" value="GluQ/Sye"/>
</dbReference>
<comment type="subcellular location">
    <subcellularLocation>
        <location evidence="7">Cytoplasm</location>
    </subcellularLocation>
</comment>
<comment type="similarity">
    <text evidence="1 7">Belongs to the class-I aminoacyl-tRNA synthetase family. Glutamate--tRNA ligase type 1 subfamily.</text>
</comment>
<evidence type="ECO:0000256" key="3">
    <source>
        <dbReference type="ARBA" id="ARBA00022741"/>
    </source>
</evidence>
<evidence type="ECO:0000256" key="1">
    <source>
        <dbReference type="ARBA" id="ARBA00007894"/>
    </source>
</evidence>
<dbReference type="Pfam" id="PF00749">
    <property type="entry name" value="tRNA-synt_1c"/>
    <property type="match status" value="1"/>
</dbReference>
<comment type="catalytic activity">
    <reaction evidence="7">
        <text>tRNA(Glu) + L-glutamate + ATP = L-glutamyl-tRNA(Glu) + AMP + diphosphate</text>
        <dbReference type="Rhea" id="RHEA:23540"/>
        <dbReference type="Rhea" id="RHEA-COMP:9663"/>
        <dbReference type="Rhea" id="RHEA-COMP:9680"/>
        <dbReference type="ChEBI" id="CHEBI:29985"/>
        <dbReference type="ChEBI" id="CHEBI:30616"/>
        <dbReference type="ChEBI" id="CHEBI:33019"/>
        <dbReference type="ChEBI" id="CHEBI:78442"/>
        <dbReference type="ChEBI" id="CHEBI:78520"/>
        <dbReference type="ChEBI" id="CHEBI:456215"/>
        <dbReference type="EC" id="6.1.1.17"/>
    </reaction>
</comment>
<dbReference type="InterPro" id="IPR033910">
    <property type="entry name" value="GluRS_core"/>
</dbReference>
<dbReference type="PANTHER" id="PTHR43311:SF2">
    <property type="entry name" value="GLUTAMATE--TRNA LIGASE, MITOCHONDRIAL-RELATED"/>
    <property type="match status" value="1"/>
</dbReference>
<dbReference type="Gene3D" id="1.10.10.350">
    <property type="match status" value="1"/>
</dbReference>
<dbReference type="InterPro" id="IPR004527">
    <property type="entry name" value="Glu-tRNA-ligase_bac/mito"/>
</dbReference>
<dbReference type="HAMAP" id="MF_00022">
    <property type="entry name" value="Glu_tRNA_synth_type1"/>
    <property type="match status" value="1"/>
</dbReference>
<dbReference type="InterPro" id="IPR020751">
    <property type="entry name" value="aa-tRNA-synth_I_codon-bd_sub2"/>
</dbReference>
<evidence type="ECO:0000313" key="10">
    <source>
        <dbReference type="EMBL" id="SCY13715.1"/>
    </source>
</evidence>
<feature type="domain" description="Glutamyl/glutaminyl-tRNA synthetase class Ib catalytic" evidence="8">
    <location>
        <begin position="14"/>
        <end position="316"/>
    </location>
</feature>
<protein>
    <recommendedName>
        <fullName evidence="7">Glutamate--tRNA ligase</fullName>
        <ecNumber evidence="7">6.1.1.17</ecNumber>
    </recommendedName>
    <alternativeName>
        <fullName evidence="7">Glutamyl-tRNA synthetase</fullName>
        <shortName evidence="7">GluRS</shortName>
    </alternativeName>
</protein>
<dbReference type="Pfam" id="PF19269">
    <property type="entry name" value="Anticodon_2"/>
    <property type="match status" value="1"/>
</dbReference>
<dbReference type="EMBL" id="FMUQ01000012">
    <property type="protein sequence ID" value="SCY13715.1"/>
    <property type="molecule type" value="Genomic_DNA"/>
</dbReference>
<comment type="caution">
    <text evidence="10">The sequence shown here is derived from an EMBL/GenBank/DDBJ whole genome shotgun (WGS) entry which is preliminary data.</text>
</comment>
<evidence type="ECO:0000256" key="7">
    <source>
        <dbReference type="HAMAP-Rule" id="MF_00022"/>
    </source>
</evidence>
<evidence type="ECO:0000259" key="9">
    <source>
        <dbReference type="Pfam" id="PF19269"/>
    </source>
</evidence>
<evidence type="ECO:0000313" key="11">
    <source>
        <dbReference type="Proteomes" id="UP000199588"/>
    </source>
</evidence>
<dbReference type="InterPro" id="IPR014729">
    <property type="entry name" value="Rossmann-like_a/b/a_fold"/>
</dbReference>
<gene>
    <name evidence="7" type="primary">gltX</name>
    <name evidence="10" type="ORF">SAMN02910354_01609</name>
</gene>
<organism evidence="10 11">
    <name type="scientific">Basfia succiniciproducens</name>
    <dbReference type="NCBI Taxonomy" id="653940"/>
    <lineage>
        <taxon>Bacteria</taxon>
        <taxon>Pseudomonadati</taxon>
        <taxon>Pseudomonadota</taxon>
        <taxon>Gammaproteobacteria</taxon>
        <taxon>Pasteurellales</taxon>
        <taxon>Pasteurellaceae</taxon>
        <taxon>Basfia</taxon>
    </lineage>
</organism>
<dbReference type="Gene3D" id="3.40.50.620">
    <property type="entry name" value="HUPs"/>
    <property type="match status" value="1"/>
</dbReference>
<dbReference type="EC" id="6.1.1.17" evidence="7"/>
<evidence type="ECO:0000256" key="5">
    <source>
        <dbReference type="ARBA" id="ARBA00022917"/>
    </source>
</evidence>
<dbReference type="CDD" id="cd00808">
    <property type="entry name" value="GluRS_core"/>
    <property type="match status" value="1"/>
</dbReference>
<evidence type="ECO:0000259" key="8">
    <source>
        <dbReference type="Pfam" id="PF00749"/>
    </source>
</evidence>
<keyword evidence="4 7" id="KW-0067">ATP-binding</keyword>
<evidence type="ECO:0000256" key="4">
    <source>
        <dbReference type="ARBA" id="ARBA00022840"/>
    </source>
</evidence>
<dbReference type="InterPro" id="IPR008925">
    <property type="entry name" value="aa_tRNA-synth_I_cd-bd_sf"/>
</dbReference>
<name>A0A1G5DG74_9PAST</name>
<sequence>MELKALFNLDPNVKVRTRFAPSPTGYLHVGGARTALYSWLYAKHNDGEFVLRIEDTDLERSTPEATAAILEAMEWLNLTWEHGPYFQTKRFDRYNEVIDQMIEQGLAYRCYCSKERLEELRHQQEANKEKPRYDRHCLHDHEHSPDEPHVVRFKNPQEGSVVFEDAVRGRIEISNHELDDLIIRRSDGSPTYNFCVVVDDWDMGITHVVRGEDHINNTPRQINILKALGAPIPVYAHVSMINGDDGQKLSKRHGAVSVMQYRDEGYLPEALLNYLVRLGWGHGDQEIFTLEEMIKLFELEHVSKSASAFNTEKLLWLNQHYIRELPAEYVAQHLAWQYQEQGIDTSKGPALTEIVSMLGERCKTLKEMAASSRYFFEEFDGFDEAAAKKHLKAAAVEPLEKVKEKLTALSGWDAHSAHEAIEQTAAELEVGMGKVGMPLRVAVTGAGQSPSMDVTLAGIGRERVLARIQKAIDFIKAKNA</sequence>
<dbReference type="InterPro" id="IPR000924">
    <property type="entry name" value="Glu/Gln-tRNA-synth"/>
</dbReference>
<comment type="subunit">
    <text evidence="7">Monomer.</text>
</comment>
<comment type="caution">
    <text evidence="7">Lacks conserved residue(s) required for the propagation of feature annotation.</text>
</comment>
<keyword evidence="7" id="KW-0963">Cytoplasm</keyword>
<reference evidence="10 11" key="1">
    <citation type="submission" date="2016-10" db="EMBL/GenBank/DDBJ databases">
        <authorList>
            <person name="Varghese N."/>
            <person name="Submissions S."/>
        </authorList>
    </citation>
    <scope>NUCLEOTIDE SEQUENCE [LARGE SCALE GENOMIC DNA]</scope>
    <source>
        <strain evidence="10 11">DSM 22022</strain>
    </source>
</reference>
<dbReference type="SUPFAM" id="SSF52374">
    <property type="entry name" value="Nucleotidylyl transferase"/>
    <property type="match status" value="1"/>
</dbReference>
<dbReference type="PRINTS" id="PR00987">
    <property type="entry name" value="TRNASYNTHGLU"/>
</dbReference>
<proteinExistence type="inferred from homology"/>
<dbReference type="RefSeq" id="WP_090655938.1">
    <property type="nucleotide sequence ID" value="NZ_CP015031.1"/>
</dbReference>
<dbReference type="SUPFAM" id="SSF48163">
    <property type="entry name" value="An anticodon-binding domain of class I aminoacyl-tRNA synthetases"/>
    <property type="match status" value="1"/>
</dbReference>
<feature type="domain" description="Aminoacyl-tRNA synthetase class I anticodon-binding" evidence="9">
    <location>
        <begin position="334"/>
        <end position="472"/>
    </location>
</feature>
<dbReference type="PROSITE" id="PS00178">
    <property type="entry name" value="AA_TRNA_LIGASE_I"/>
    <property type="match status" value="1"/>
</dbReference>
<dbReference type="InterPro" id="IPR020058">
    <property type="entry name" value="Glu/Gln-tRNA-synth_Ib_cat-dom"/>
</dbReference>
<dbReference type="InterPro" id="IPR001412">
    <property type="entry name" value="aa-tRNA-synth_I_CS"/>
</dbReference>
<feature type="short sequence motif" description="'KMSKS' region" evidence="7">
    <location>
        <begin position="248"/>
        <end position="252"/>
    </location>
</feature>
<dbReference type="Proteomes" id="UP000199588">
    <property type="component" value="Unassembled WGS sequence"/>
</dbReference>
<keyword evidence="2 7" id="KW-0436">Ligase</keyword>
<comment type="function">
    <text evidence="7">Catalyzes the attachment of glutamate to tRNA(Glu) in a two-step reaction: glutamate is first activated by ATP to form Glu-AMP and then transferred to the acceptor end of tRNA(Glu).</text>
</comment>
<evidence type="ECO:0000256" key="2">
    <source>
        <dbReference type="ARBA" id="ARBA00022598"/>
    </source>
</evidence>
<accession>A0A1G5DG74</accession>
<keyword evidence="11" id="KW-1185">Reference proteome</keyword>
<feature type="short sequence motif" description="'HIGH' region" evidence="7">
    <location>
        <begin position="21"/>
        <end position="31"/>
    </location>
</feature>
<keyword evidence="5 7" id="KW-0648">Protein biosynthesis</keyword>
<evidence type="ECO:0000256" key="6">
    <source>
        <dbReference type="ARBA" id="ARBA00023146"/>
    </source>
</evidence>
<dbReference type="PANTHER" id="PTHR43311">
    <property type="entry name" value="GLUTAMATE--TRNA LIGASE"/>
    <property type="match status" value="1"/>
</dbReference>
<keyword evidence="3 7" id="KW-0547">Nucleotide-binding</keyword>
<keyword evidence="6 7" id="KW-0030">Aminoacyl-tRNA synthetase</keyword>
<dbReference type="InterPro" id="IPR045462">
    <property type="entry name" value="aa-tRNA-synth_I_cd-bd"/>
</dbReference>
<feature type="binding site" evidence="7">
    <location>
        <position position="251"/>
    </location>
    <ligand>
        <name>ATP</name>
        <dbReference type="ChEBI" id="CHEBI:30616"/>
    </ligand>
</feature>
<dbReference type="NCBIfam" id="TIGR00464">
    <property type="entry name" value="gltX_bact"/>
    <property type="match status" value="1"/>
</dbReference>